<comment type="caution">
    <text evidence="1">The sequence shown here is derived from an EMBL/GenBank/DDBJ whole genome shotgun (WGS) entry which is preliminary data.</text>
</comment>
<evidence type="ECO:0008006" key="2">
    <source>
        <dbReference type="Google" id="ProtNLM"/>
    </source>
</evidence>
<organism evidence="1">
    <name type="scientific">marine sediment metagenome</name>
    <dbReference type="NCBI Taxonomy" id="412755"/>
    <lineage>
        <taxon>unclassified sequences</taxon>
        <taxon>metagenomes</taxon>
        <taxon>ecological metagenomes</taxon>
    </lineage>
</organism>
<dbReference type="EMBL" id="BARV01000461">
    <property type="protein sequence ID" value="GAH98711.1"/>
    <property type="molecule type" value="Genomic_DNA"/>
</dbReference>
<dbReference type="AlphaFoldDB" id="X1JVD2"/>
<accession>X1JVD2</accession>
<protein>
    <recommendedName>
        <fullName evidence="2">Flavin reductase like domain-containing protein</fullName>
    </recommendedName>
</protein>
<gene>
    <name evidence="1" type="ORF">S06H3_01755</name>
</gene>
<reference evidence="1" key="1">
    <citation type="journal article" date="2014" name="Front. Microbiol.">
        <title>High frequency of phylogenetically diverse reductive dehalogenase-homologous genes in deep subseafloor sedimentary metagenomes.</title>
        <authorList>
            <person name="Kawai M."/>
            <person name="Futagami T."/>
            <person name="Toyoda A."/>
            <person name="Takaki Y."/>
            <person name="Nishi S."/>
            <person name="Hori S."/>
            <person name="Arai W."/>
            <person name="Tsubouchi T."/>
            <person name="Morono Y."/>
            <person name="Uchiyama I."/>
            <person name="Ito T."/>
            <person name="Fujiyama A."/>
            <person name="Inagaki F."/>
            <person name="Takami H."/>
        </authorList>
    </citation>
    <scope>NUCLEOTIDE SEQUENCE</scope>
    <source>
        <strain evidence="1">Expedition CK06-06</strain>
    </source>
</reference>
<sequence>MTDSFQKVSVLDNFYQTSFFYPMPVVMVTTVSESGLTNIG</sequence>
<feature type="non-terminal residue" evidence="1">
    <location>
        <position position="40"/>
    </location>
</feature>
<name>X1JVD2_9ZZZZ</name>
<proteinExistence type="predicted"/>
<evidence type="ECO:0000313" key="1">
    <source>
        <dbReference type="EMBL" id="GAH98711.1"/>
    </source>
</evidence>